<organism evidence="2 3">
    <name type="scientific">Skeletonema marinoi</name>
    <dbReference type="NCBI Taxonomy" id="267567"/>
    <lineage>
        <taxon>Eukaryota</taxon>
        <taxon>Sar</taxon>
        <taxon>Stramenopiles</taxon>
        <taxon>Ochrophyta</taxon>
        <taxon>Bacillariophyta</taxon>
        <taxon>Coscinodiscophyceae</taxon>
        <taxon>Thalassiosirophycidae</taxon>
        <taxon>Thalassiosirales</taxon>
        <taxon>Skeletonemataceae</taxon>
        <taxon>Skeletonema</taxon>
        <taxon>Skeletonema marinoi-dohrnii complex</taxon>
    </lineage>
</organism>
<dbReference type="EMBL" id="JATAAI010000040">
    <property type="protein sequence ID" value="KAK1734233.1"/>
    <property type="molecule type" value="Genomic_DNA"/>
</dbReference>
<evidence type="ECO:0000313" key="2">
    <source>
        <dbReference type="EMBL" id="KAK1734233.1"/>
    </source>
</evidence>
<evidence type="ECO:0000313" key="3">
    <source>
        <dbReference type="Proteomes" id="UP001224775"/>
    </source>
</evidence>
<sequence>MSYALAMDNTTYRMKQWYPINKTSNQTTNMGSCTLRGLCDEHSQDLFELELHTPERTEDMVNGRNSPVIRTDASDGISWVFDYSDVDKRDQHPILTESQYIDEAYDLDSSYRTVECVPKSECDLAFNITADLHGASYIVRKNGVKLDDSRELPDEFFTSRMWIMTPFGQNCFPIERRLSSGAIAGIIIACLVVLSITIGVVVVMGCLNRHKERQNKRDEEDPLCESLL</sequence>
<keyword evidence="3" id="KW-1185">Reference proteome</keyword>
<protein>
    <submittedName>
        <fullName evidence="2">Uncharacterized protein</fullName>
    </submittedName>
</protein>
<proteinExistence type="predicted"/>
<evidence type="ECO:0000256" key="1">
    <source>
        <dbReference type="SAM" id="Phobius"/>
    </source>
</evidence>
<keyword evidence="1" id="KW-1133">Transmembrane helix</keyword>
<keyword evidence="1" id="KW-0472">Membrane</keyword>
<comment type="caution">
    <text evidence="2">The sequence shown here is derived from an EMBL/GenBank/DDBJ whole genome shotgun (WGS) entry which is preliminary data.</text>
</comment>
<dbReference type="AlphaFoldDB" id="A0AAD9D633"/>
<keyword evidence="1" id="KW-0812">Transmembrane</keyword>
<feature type="transmembrane region" description="Helical" evidence="1">
    <location>
        <begin position="182"/>
        <end position="207"/>
    </location>
</feature>
<accession>A0AAD9D633</accession>
<dbReference type="Proteomes" id="UP001224775">
    <property type="component" value="Unassembled WGS sequence"/>
</dbReference>
<gene>
    <name evidence="2" type="ORF">QTG54_015000</name>
</gene>
<reference evidence="2" key="1">
    <citation type="submission" date="2023-06" db="EMBL/GenBank/DDBJ databases">
        <title>Survivors Of The Sea: Transcriptome response of Skeletonema marinoi to long-term dormancy.</title>
        <authorList>
            <person name="Pinder M.I.M."/>
            <person name="Kourtchenko O."/>
            <person name="Robertson E.K."/>
            <person name="Larsson T."/>
            <person name="Maumus F."/>
            <person name="Osuna-Cruz C.M."/>
            <person name="Vancaester E."/>
            <person name="Stenow R."/>
            <person name="Vandepoele K."/>
            <person name="Ploug H."/>
            <person name="Bruchert V."/>
            <person name="Godhe A."/>
            <person name="Topel M."/>
        </authorList>
    </citation>
    <scope>NUCLEOTIDE SEQUENCE</scope>
    <source>
        <strain evidence="2">R05AC</strain>
    </source>
</reference>
<name>A0AAD9D633_9STRA</name>